<proteinExistence type="predicted"/>
<accession>A0A7W7D2X1</accession>
<evidence type="ECO:0000313" key="2">
    <source>
        <dbReference type="Proteomes" id="UP000542210"/>
    </source>
</evidence>
<reference evidence="1 2" key="1">
    <citation type="submission" date="2020-08" db="EMBL/GenBank/DDBJ databases">
        <title>Sequencing the genomes of 1000 actinobacteria strains.</title>
        <authorList>
            <person name="Klenk H.-P."/>
        </authorList>
    </citation>
    <scope>NUCLEOTIDE SEQUENCE [LARGE SCALE GENOMIC DNA]</scope>
    <source>
        <strain evidence="1 2">DSM 45784</strain>
    </source>
</reference>
<gene>
    <name evidence="1" type="ORF">BJ982_000831</name>
</gene>
<dbReference type="AlphaFoldDB" id="A0A7W7D2X1"/>
<dbReference type="Proteomes" id="UP000542210">
    <property type="component" value="Unassembled WGS sequence"/>
</dbReference>
<organism evidence="1 2">
    <name type="scientific">Sphaerisporangium siamense</name>
    <dbReference type="NCBI Taxonomy" id="795645"/>
    <lineage>
        <taxon>Bacteria</taxon>
        <taxon>Bacillati</taxon>
        <taxon>Actinomycetota</taxon>
        <taxon>Actinomycetes</taxon>
        <taxon>Streptosporangiales</taxon>
        <taxon>Streptosporangiaceae</taxon>
        <taxon>Sphaerisporangium</taxon>
    </lineage>
</organism>
<comment type="caution">
    <text evidence="1">The sequence shown here is derived from an EMBL/GenBank/DDBJ whole genome shotgun (WGS) entry which is preliminary data.</text>
</comment>
<dbReference type="RefSeq" id="WP_184876710.1">
    <property type="nucleotide sequence ID" value="NZ_BOOV01000052.1"/>
</dbReference>
<dbReference type="EMBL" id="JACHND010000001">
    <property type="protein sequence ID" value="MBB4699287.1"/>
    <property type="molecule type" value="Genomic_DNA"/>
</dbReference>
<keyword evidence="2" id="KW-1185">Reference proteome</keyword>
<sequence length="330" mass="33890">MTIRTLALASGVTSIQDHRLALGAFMAPGASVLERRPGLYYYPGAADLVSAAALQANVTPFVAVIDGTSNALQGQVLVVVDANVTLTFSAGEPSVARTDRVILQVRDNVYDASGFTDAQVLVLKGNTSTGAATTMPASSLLLWEVTVPSGASSITFASARTDKRQWMATPLRVPVNSSTERDALPAIPGLEVTRLDTGNVEQYWSGAWRSSGGGGGLGTPTFTLAGTIATGTGTARFYNDSGQPLVIKGVRASVGTAPTGASILVDVNLGGTTIFTTQANRPAIAASSNTSGKVTNMNVTAWPDGGYLTIDIDQVGSTIAGADLVVQVIV</sequence>
<protein>
    <submittedName>
        <fullName evidence="1">Uncharacterized protein</fullName>
    </submittedName>
</protein>
<name>A0A7W7D2X1_9ACTN</name>
<evidence type="ECO:0000313" key="1">
    <source>
        <dbReference type="EMBL" id="MBB4699287.1"/>
    </source>
</evidence>